<keyword evidence="6" id="KW-1185">Reference proteome</keyword>
<evidence type="ECO:0000256" key="4">
    <source>
        <dbReference type="RuleBase" id="RU361279"/>
    </source>
</evidence>
<name>A0ABQ5V6S8_9PROT</name>
<keyword evidence="3 4" id="KW-0067">ATP-binding</keyword>
<dbReference type="RefSeq" id="WP_284386603.1">
    <property type="nucleotide sequence ID" value="NZ_BSNK01000001.1"/>
</dbReference>
<dbReference type="Gene3D" id="3.40.50.10420">
    <property type="entry name" value="NagB/RpiA/CoA transferase-like"/>
    <property type="match status" value="1"/>
</dbReference>
<dbReference type="InterPro" id="IPR037171">
    <property type="entry name" value="NagB/RpiA_transferase-like"/>
</dbReference>
<dbReference type="PANTHER" id="PTHR23407">
    <property type="entry name" value="ATPASE INHIBITOR/5-FORMYLTETRAHYDROFOLATE CYCLO-LIGASE"/>
    <property type="match status" value="1"/>
</dbReference>
<protein>
    <recommendedName>
        <fullName evidence="4">5-formyltetrahydrofolate cyclo-ligase</fullName>
        <ecNumber evidence="4">6.3.3.2</ecNumber>
    </recommendedName>
</protein>
<proteinExistence type="inferred from homology"/>
<dbReference type="PANTHER" id="PTHR23407:SF1">
    <property type="entry name" value="5-FORMYLTETRAHYDROFOLATE CYCLO-LIGASE"/>
    <property type="match status" value="1"/>
</dbReference>
<dbReference type="EC" id="6.3.3.2" evidence="4"/>
<comment type="similarity">
    <text evidence="1 4">Belongs to the 5-formyltetrahydrofolate cyclo-ligase family.</text>
</comment>
<comment type="catalytic activity">
    <reaction evidence="4">
        <text>(6S)-5-formyl-5,6,7,8-tetrahydrofolate + ATP = (6R)-5,10-methenyltetrahydrofolate + ADP + phosphate</text>
        <dbReference type="Rhea" id="RHEA:10488"/>
        <dbReference type="ChEBI" id="CHEBI:30616"/>
        <dbReference type="ChEBI" id="CHEBI:43474"/>
        <dbReference type="ChEBI" id="CHEBI:57455"/>
        <dbReference type="ChEBI" id="CHEBI:57457"/>
        <dbReference type="ChEBI" id="CHEBI:456216"/>
        <dbReference type="EC" id="6.3.3.2"/>
    </reaction>
</comment>
<sequence>MSIATRKAQARERAKAIRAKLSANPNDFIRNWPGMEPSAVIAGYWPIQNEVDVRPLLKRLSQTHPIVLPVTPRDRLRLSFRRWTPECEMERGPFGTRHPVGAPSDGSGPLLPDVVLVPLLAFTRDGDRLGYGGGYYDATLAALKVEQPSLRSVGIAYAGQMVKLLPKEKTDIPLDYILTENGLITTHL</sequence>
<dbReference type="NCBIfam" id="TIGR02727">
    <property type="entry name" value="MTHFS_bact"/>
    <property type="match status" value="1"/>
</dbReference>
<gene>
    <name evidence="5" type="ORF">GCM10007853_01550</name>
</gene>
<evidence type="ECO:0000256" key="2">
    <source>
        <dbReference type="ARBA" id="ARBA00022741"/>
    </source>
</evidence>
<dbReference type="Pfam" id="PF01812">
    <property type="entry name" value="5-FTHF_cyc-lig"/>
    <property type="match status" value="1"/>
</dbReference>
<dbReference type="PIRSF" id="PIRSF006806">
    <property type="entry name" value="FTHF_cligase"/>
    <property type="match status" value="1"/>
</dbReference>
<keyword evidence="4" id="KW-0460">Magnesium</keyword>
<dbReference type="InterPro" id="IPR024185">
    <property type="entry name" value="FTHF_cligase-like_sf"/>
</dbReference>
<dbReference type="SUPFAM" id="SSF100950">
    <property type="entry name" value="NagB/RpiA/CoA transferase-like"/>
    <property type="match status" value="1"/>
</dbReference>
<keyword evidence="2 4" id="KW-0547">Nucleotide-binding</keyword>
<dbReference type="Proteomes" id="UP001161391">
    <property type="component" value="Unassembled WGS sequence"/>
</dbReference>
<dbReference type="EMBL" id="BSNK01000001">
    <property type="protein sequence ID" value="GLQ22281.1"/>
    <property type="molecule type" value="Genomic_DNA"/>
</dbReference>
<accession>A0ABQ5V6S8</accession>
<keyword evidence="4" id="KW-0479">Metal-binding</keyword>
<reference evidence="5" key="2">
    <citation type="submission" date="2023-01" db="EMBL/GenBank/DDBJ databases">
        <title>Draft genome sequence of Algimonas ampicilliniresistens strain NBRC 108219.</title>
        <authorList>
            <person name="Sun Q."/>
            <person name="Mori K."/>
        </authorList>
    </citation>
    <scope>NUCLEOTIDE SEQUENCE</scope>
    <source>
        <strain evidence="5">NBRC 108219</strain>
    </source>
</reference>
<evidence type="ECO:0000256" key="1">
    <source>
        <dbReference type="ARBA" id="ARBA00010638"/>
    </source>
</evidence>
<evidence type="ECO:0000313" key="5">
    <source>
        <dbReference type="EMBL" id="GLQ22281.1"/>
    </source>
</evidence>
<evidence type="ECO:0000313" key="6">
    <source>
        <dbReference type="Proteomes" id="UP001161391"/>
    </source>
</evidence>
<reference evidence="5" key="1">
    <citation type="journal article" date="2014" name="Int. J. Syst. Evol. Microbiol.">
        <title>Complete genome of a new Firmicutes species belonging to the dominant human colonic microbiota ('Ruminococcus bicirculans') reveals two chromosomes and a selective capacity to utilize plant glucans.</title>
        <authorList>
            <consortium name="NISC Comparative Sequencing Program"/>
            <person name="Wegmann U."/>
            <person name="Louis P."/>
            <person name="Goesmann A."/>
            <person name="Henrissat B."/>
            <person name="Duncan S.H."/>
            <person name="Flint H.J."/>
        </authorList>
    </citation>
    <scope>NUCLEOTIDE SEQUENCE</scope>
    <source>
        <strain evidence="5">NBRC 108219</strain>
    </source>
</reference>
<comment type="caution">
    <text evidence="5">The sequence shown here is derived from an EMBL/GenBank/DDBJ whole genome shotgun (WGS) entry which is preliminary data.</text>
</comment>
<comment type="cofactor">
    <cofactor evidence="4">
        <name>Mg(2+)</name>
        <dbReference type="ChEBI" id="CHEBI:18420"/>
    </cofactor>
</comment>
<evidence type="ECO:0000256" key="3">
    <source>
        <dbReference type="ARBA" id="ARBA00022840"/>
    </source>
</evidence>
<organism evidence="5 6">
    <name type="scientific">Algimonas ampicilliniresistens</name>
    <dbReference type="NCBI Taxonomy" id="1298735"/>
    <lineage>
        <taxon>Bacteria</taxon>
        <taxon>Pseudomonadati</taxon>
        <taxon>Pseudomonadota</taxon>
        <taxon>Alphaproteobacteria</taxon>
        <taxon>Maricaulales</taxon>
        <taxon>Robiginitomaculaceae</taxon>
        <taxon>Algimonas</taxon>
    </lineage>
</organism>
<dbReference type="InterPro" id="IPR002698">
    <property type="entry name" value="FTHF_cligase"/>
</dbReference>